<keyword evidence="5" id="KW-1133">Transmembrane helix</keyword>
<evidence type="ECO:0008006" key="8">
    <source>
        <dbReference type="Google" id="ProtNLM"/>
    </source>
</evidence>
<keyword evidence="3" id="KW-0963">Cytoplasm</keyword>
<comment type="similarity">
    <text evidence="2">Belongs to the Rho GDI family.</text>
</comment>
<feature type="compositionally biased region" description="Low complexity" evidence="4">
    <location>
        <begin position="81"/>
        <end position="96"/>
    </location>
</feature>
<dbReference type="GO" id="GO:0016020">
    <property type="term" value="C:membrane"/>
    <property type="evidence" value="ECO:0007669"/>
    <property type="project" value="TreeGrafter"/>
</dbReference>
<dbReference type="SUPFAM" id="SSF81296">
    <property type="entry name" value="E set domains"/>
    <property type="match status" value="1"/>
</dbReference>
<dbReference type="GO" id="GO:0005829">
    <property type="term" value="C:cytosol"/>
    <property type="evidence" value="ECO:0007669"/>
    <property type="project" value="TreeGrafter"/>
</dbReference>
<dbReference type="Gene3D" id="2.70.50.30">
    <property type="entry name" value="Coagulation Factor XIII, subunit A, domain 1"/>
    <property type="match status" value="1"/>
</dbReference>
<dbReference type="EMBL" id="RDQH01000336">
    <property type="protein sequence ID" value="RXH87250.1"/>
    <property type="molecule type" value="Genomic_DNA"/>
</dbReference>
<evidence type="ECO:0000256" key="2">
    <source>
        <dbReference type="ARBA" id="ARBA00009758"/>
    </source>
</evidence>
<evidence type="ECO:0000256" key="3">
    <source>
        <dbReference type="ARBA" id="ARBA00022490"/>
    </source>
</evidence>
<gene>
    <name evidence="6" type="ORF">DVH24_028750</name>
</gene>
<name>A0A498IVM0_MALDO</name>
<feature type="transmembrane region" description="Helical" evidence="5">
    <location>
        <begin position="27"/>
        <end position="49"/>
    </location>
</feature>
<evidence type="ECO:0000256" key="5">
    <source>
        <dbReference type="SAM" id="Phobius"/>
    </source>
</evidence>
<feature type="compositionally biased region" description="Basic and acidic residues" evidence="4">
    <location>
        <begin position="97"/>
        <end position="109"/>
    </location>
</feature>
<proteinExistence type="inferred from homology"/>
<dbReference type="GO" id="GO:0005094">
    <property type="term" value="F:Rho GDP-dissociation inhibitor activity"/>
    <property type="evidence" value="ECO:0007669"/>
    <property type="project" value="InterPro"/>
</dbReference>
<dbReference type="InterPro" id="IPR024792">
    <property type="entry name" value="RhoGDI_dom_sf"/>
</dbReference>
<dbReference type="PANTHER" id="PTHR10980">
    <property type="entry name" value="RHO GDP-DISSOCIATION INHIBITOR"/>
    <property type="match status" value="1"/>
</dbReference>
<dbReference type="PRINTS" id="PR00492">
    <property type="entry name" value="RHOGDI"/>
</dbReference>
<evidence type="ECO:0000256" key="1">
    <source>
        <dbReference type="ARBA" id="ARBA00004496"/>
    </source>
</evidence>
<comment type="subcellular location">
    <subcellularLocation>
        <location evidence="1">Cytoplasm</location>
    </subcellularLocation>
</comment>
<dbReference type="AlphaFoldDB" id="A0A498IVM0"/>
<organism evidence="6 7">
    <name type="scientific">Malus domestica</name>
    <name type="common">Apple</name>
    <name type="synonym">Pyrus malus</name>
    <dbReference type="NCBI Taxonomy" id="3750"/>
    <lineage>
        <taxon>Eukaryota</taxon>
        <taxon>Viridiplantae</taxon>
        <taxon>Streptophyta</taxon>
        <taxon>Embryophyta</taxon>
        <taxon>Tracheophyta</taxon>
        <taxon>Spermatophyta</taxon>
        <taxon>Magnoliopsida</taxon>
        <taxon>eudicotyledons</taxon>
        <taxon>Gunneridae</taxon>
        <taxon>Pentapetalae</taxon>
        <taxon>rosids</taxon>
        <taxon>fabids</taxon>
        <taxon>Rosales</taxon>
        <taxon>Rosaceae</taxon>
        <taxon>Amygdaloideae</taxon>
        <taxon>Maleae</taxon>
        <taxon>Malus</taxon>
    </lineage>
</organism>
<dbReference type="STRING" id="3750.A0A498IVM0"/>
<feature type="compositionally biased region" description="Basic and acidic residues" evidence="4">
    <location>
        <begin position="60"/>
        <end position="80"/>
    </location>
</feature>
<dbReference type="Proteomes" id="UP000290289">
    <property type="component" value="Chromosome 10"/>
</dbReference>
<dbReference type="SMR" id="A0A498IVM0"/>
<keyword evidence="5" id="KW-0472">Membrane</keyword>
<dbReference type="Pfam" id="PF02115">
    <property type="entry name" value="Rho_GDI"/>
    <property type="match status" value="1"/>
</dbReference>
<evidence type="ECO:0000313" key="7">
    <source>
        <dbReference type="Proteomes" id="UP000290289"/>
    </source>
</evidence>
<keyword evidence="5" id="KW-0812">Transmembrane</keyword>
<dbReference type="PANTHER" id="PTHR10980:SF49">
    <property type="entry name" value="RHO GDP-DISSOCIATION INHIBITOR 1-LIKE"/>
    <property type="match status" value="1"/>
</dbReference>
<sequence>MMNLAALSCWRFVCVNRSSEQTVYTTLYVFIAPISIIIPSFFMSLFALLTDAPCVSQSGDRGEREREREREMEGGKRADEAGASSSGGFSSAGAVSDHGRGRQEKQKEMAEKLSAFCDAGGEEEEEDDKSNEVAAAAGFVPGPLVSLKEQIEKDKDDESLRRWKEKLLGCLEMESDLNGQMESEVKFHSIGIISDDFGEITTPLPVAENQINRVLFTLQEGSQYRLKLTFSVLHNIVSGLIYSNTVWKGGLQVDQSKGMLGTFAPNKEPYVHTLEEETTPSGLLARGIYAAKLKFEDDDRRCHMELQYSFEIKKGR</sequence>
<evidence type="ECO:0000256" key="4">
    <source>
        <dbReference type="SAM" id="MobiDB-lite"/>
    </source>
</evidence>
<dbReference type="GO" id="GO:0007266">
    <property type="term" value="P:Rho protein signal transduction"/>
    <property type="evidence" value="ECO:0007669"/>
    <property type="project" value="InterPro"/>
</dbReference>
<feature type="region of interest" description="Disordered" evidence="4">
    <location>
        <begin position="55"/>
        <end position="109"/>
    </location>
</feature>
<reference evidence="6 7" key="1">
    <citation type="submission" date="2018-10" db="EMBL/GenBank/DDBJ databases">
        <title>A high-quality apple genome assembly.</title>
        <authorList>
            <person name="Hu J."/>
        </authorList>
    </citation>
    <scope>NUCLEOTIDE SEQUENCE [LARGE SCALE GENOMIC DNA]</scope>
    <source>
        <strain evidence="7">cv. HFTH1</strain>
        <tissue evidence="6">Young leaf</tissue>
    </source>
</reference>
<accession>A0A498IVM0</accession>
<keyword evidence="7" id="KW-1185">Reference proteome</keyword>
<evidence type="ECO:0000313" key="6">
    <source>
        <dbReference type="EMBL" id="RXH87250.1"/>
    </source>
</evidence>
<protein>
    <recommendedName>
        <fullName evidence="8">Rho GDP-dissociation inhibitor 1</fullName>
    </recommendedName>
</protein>
<dbReference type="InterPro" id="IPR000406">
    <property type="entry name" value="Rho_GDI"/>
</dbReference>
<dbReference type="InterPro" id="IPR014756">
    <property type="entry name" value="Ig_E-set"/>
</dbReference>
<comment type="caution">
    <text evidence="6">The sequence shown here is derived from an EMBL/GenBank/DDBJ whole genome shotgun (WGS) entry which is preliminary data.</text>
</comment>
<dbReference type="FunFam" id="2.70.50.30:FF:000002">
    <property type="entry name" value="Rho GDP-dissociation inhibitor 1"/>
    <property type="match status" value="1"/>
</dbReference>